<dbReference type="Proteomes" id="UP000181992">
    <property type="component" value="Unassembled WGS sequence"/>
</dbReference>
<evidence type="ECO:0000256" key="1">
    <source>
        <dbReference type="SAM" id="Phobius"/>
    </source>
</evidence>
<proteinExistence type="predicted"/>
<keyword evidence="1" id="KW-1133">Transmembrane helix</keyword>
<keyword evidence="1" id="KW-0812">Transmembrane</keyword>
<dbReference type="AlphaFoldDB" id="A0A1J4V4W6"/>
<dbReference type="Pfam" id="PF22570">
    <property type="entry name" value="LiaF-TM"/>
    <property type="match status" value="1"/>
</dbReference>
<organism evidence="3 4">
    <name type="scientific">Candidatus Nomurabacteria bacterium CG1_02_43_90</name>
    <dbReference type="NCBI Taxonomy" id="1805281"/>
    <lineage>
        <taxon>Bacteria</taxon>
        <taxon>Candidatus Nomuraibacteriota</taxon>
    </lineage>
</organism>
<evidence type="ECO:0000259" key="2">
    <source>
        <dbReference type="Pfam" id="PF22570"/>
    </source>
</evidence>
<protein>
    <recommendedName>
        <fullName evidence="2">LiaF transmembrane domain-containing protein</fullName>
    </recommendedName>
</protein>
<name>A0A1J4V4W6_9BACT</name>
<feature type="transmembrane region" description="Helical" evidence="1">
    <location>
        <begin position="20"/>
        <end position="41"/>
    </location>
</feature>
<dbReference type="STRING" id="1805281.AUJ77_00880"/>
<gene>
    <name evidence="3" type="ORF">AUJ77_00880</name>
</gene>
<evidence type="ECO:0000313" key="3">
    <source>
        <dbReference type="EMBL" id="OIO31040.1"/>
    </source>
</evidence>
<keyword evidence="1" id="KW-0472">Membrane</keyword>
<evidence type="ECO:0000313" key="4">
    <source>
        <dbReference type="Proteomes" id="UP000181992"/>
    </source>
</evidence>
<accession>A0A1J4V4W6</accession>
<comment type="caution">
    <text evidence="3">The sequence shown here is derived from an EMBL/GenBank/DDBJ whole genome shotgun (WGS) entry which is preliminary data.</text>
</comment>
<dbReference type="InterPro" id="IPR054331">
    <property type="entry name" value="LiaF_TM"/>
</dbReference>
<sequence>MKIASIVLIWVGIIYLLKSIGIIQVINWSIIWPVLIIILGFSIKHYKHSMMCAVGGKCGACETGKSL</sequence>
<dbReference type="EMBL" id="MNVN01000009">
    <property type="protein sequence ID" value="OIO31040.1"/>
    <property type="molecule type" value="Genomic_DNA"/>
</dbReference>
<reference evidence="3 4" key="1">
    <citation type="journal article" date="2016" name="Environ. Microbiol.">
        <title>Genomic resolution of a cold subsurface aquifer community provides metabolic insights for novel microbes adapted to high CO concentrations.</title>
        <authorList>
            <person name="Probst A.J."/>
            <person name="Castelle C.J."/>
            <person name="Singh A."/>
            <person name="Brown C.T."/>
            <person name="Anantharaman K."/>
            <person name="Sharon I."/>
            <person name="Hug L.A."/>
            <person name="Burstein D."/>
            <person name="Emerson J.B."/>
            <person name="Thomas B.C."/>
            <person name="Banfield J.F."/>
        </authorList>
    </citation>
    <scope>NUCLEOTIDE SEQUENCE [LARGE SCALE GENOMIC DNA]</scope>
    <source>
        <strain evidence="3">CG1_02_43_90</strain>
    </source>
</reference>
<feature type="domain" description="LiaF transmembrane" evidence="2">
    <location>
        <begin position="3"/>
        <end position="43"/>
    </location>
</feature>